<dbReference type="Proteomes" id="UP001241377">
    <property type="component" value="Unassembled WGS sequence"/>
</dbReference>
<accession>A0ACC2V2X9</accession>
<gene>
    <name evidence="1" type="ORF">QFC19_008329</name>
</gene>
<sequence length="260" mass="29245">MNVYDVRLTDEWPACGMNWPPDLTDIYQYLRRPDVVKALHASDKETAWVECDNIVSSQLYLRKSPAAVHLLPGILERGVKVMMFAGDEDLICNYKGIERLIDRMQWNGGQGLGGIPVEDWYVNDTYAGTWQTGRNLTYVRVAGGSHMVGYDLPEITNDMITRFMDVDMSMVVGDIASVPSRLGDKERPQDEEERVPLGHGEAHEMNDYRQRSESLDSNGPKTNSGNGFARNDYGDGEVVFELGEDDDQHDTHRAGNSRSP</sequence>
<dbReference type="EMBL" id="JASBWR010000123">
    <property type="protein sequence ID" value="KAJ9093470.1"/>
    <property type="molecule type" value="Genomic_DNA"/>
</dbReference>
<evidence type="ECO:0000313" key="1">
    <source>
        <dbReference type="EMBL" id="KAJ9093470.1"/>
    </source>
</evidence>
<proteinExistence type="predicted"/>
<evidence type="ECO:0000313" key="2">
    <source>
        <dbReference type="Proteomes" id="UP001241377"/>
    </source>
</evidence>
<name>A0ACC2V2X9_9TREE</name>
<reference evidence="1" key="1">
    <citation type="submission" date="2023-04" db="EMBL/GenBank/DDBJ databases">
        <title>Draft Genome sequencing of Naganishia species isolated from polar environments using Oxford Nanopore Technology.</title>
        <authorList>
            <person name="Leo P."/>
            <person name="Venkateswaran K."/>
        </authorList>
    </citation>
    <scope>NUCLEOTIDE SEQUENCE</scope>
    <source>
        <strain evidence="1">MNA-CCFEE 5261</strain>
    </source>
</reference>
<protein>
    <submittedName>
        <fullName evidence="1">Uncharacterized protein</fullName>
    </submittedName>
</protein>
<comment type="caution">
    <text evidence="1">The sequence shown here is derived from an EMBL/GenBank/DDBJ whole genome shotgun (WGS) entry which is preliminary data.</text>
</comment>
<keyword evidence="2" id="KW-1185">Reference proteome</keyword>
<organism evidence="1 2">
    <name type="scientific">Naganishia cerealis</name>
    <dbReference type="NCBI Taxonomy" id="610337"/>
    <lineage>
        <taxon>Eukaryota</taxon>
        <taxon>Fungi</taxon>
        <taxon>Dikarya</taxon>
        <taxon>Basidiomycota</taxon>
        <taxon>Agaricomycotina</taxon>
        <taxon>Tremellomycetes</taxon>
        <taxon>Filobasidiales</taxon>
        <taxon>Filobasidiaceae</taxon>
        <taxon>Naganishia</taxon>
    </lineage>
</organism>